<dbReference type="EMBL" id="CP012621">
    <property type="protein sequence ID" value="ATG72893.1"/>
    <property type="molecule type" value="Genomic_DNA"/>
</dbReference>
<sequence>MEFWLRSLERSGRHQAFYLSHARHCLQMAAEFCRLGNRSEAAKALTDAGKHRRMAVACIRDAAGIRNLLLEDCHD</sequence>
<reference evidence="2" key="1">
    <citation type="submission" date="2015-09" db="EMBL/GenBank/DDBJ databases">
        <authorList>
            <person name="Shao Z."/>
            <person name="Wang L."/>
        </authorList>
    </citation>
    <scope>NUCLEOTIDE SEQUENCE [LARGE SCALE GENOMIC DNA]</scope>
    <source>
        <strain evidence="2">F13-1</strain>
    </source>
</reference>
<dbReference type="AlphaFoldDB" id="A0A291HL93"/>
<protein>
    <submittedName>
        <fullName evidence="1">Uncharacterized protein</fullName>
    </submittedName>
</protein>
<evidence type="ECO:0000313" key="2">
    <source>
        <dbReference type="Proteomes" id="UP000217763"/>
    </source>
</evidence>
<keyword evidence="2" id="KW-1185">Reference proteome</keyword>
<organism evidence="1 2">
    <name type="scientific">Zobellella denitrificans</name>
    <dbReference type="NCBI Taxonomy" id="347534"/>
    <lineage>
        <taxon>Bacteria</taxon>
        <taxon>Pseudomonadati</taxon>
        <taxon>Pseudomonadota</taxon>
        <taxon>Gammaproteobacteria</taxon>
        <taxon>Aeromonadales</taxon>
        <taxon>Aeromonadaceae</taxon>
        <taxon>Zobellella</taxon>
    </lineage>
</organism>
<name>A0A291HL93_9GAMM</name>
<accession>A0A291HL93</accession>
<evidence type="ECO:0000313" key="1">
    <source>
        <dbReference type="EMBL" id="ATG72893.1"/>
    </source>
</evidence>
<dbReference type="Proteomes" id="UP000217763">
    <property type="component" value="Chromosome"/>
</dbReference>
<dbReference type="KEGG" id="zdf:AN401_02655"/>
<gene>
    <name evidence="1" type="ORF">AN401_02655</name>
</gene>
<proteinExistence type="predicted"/>